<organism evidence="2 3">
    <name type="scientific">Micromonospora nigra</name>
    <dbReference type="NCBI Taxonomy" id="145857"/>
    <lineage>
        <taxon>Bacteria</taxon>
        <taxon>Bacillati</taxon>
        <taxon>Actinomycetota</taxon>
        <taxon>Actinomycetes</taxon>
        <taxon>Micromonosporales</taxon>
        <taxon>Micromonosporaceae</taxon>
        <taxon>Micromonospora</taxon>
    </lineage>
</organism>
<evidence type="ECO:0008006" key="4">
    <source>
        <dbReference type="Google" id="ProtNLM"/>
    </source>
</evidence>
<dbReference type="OrthoDB" id="3233083at2"/>
<keyword evidence="3" id="KW-1185">Reference proteome</keyword>
<accession>A0A1C6STY3</accession>
<evidence type="ECO:0000256" key="1">
    <source>
        <dbReference type="SAM" id="MobiDB-lite"/>
    </source>
</evidence>
<dbReference type="Proteomes" id="UP000199699">
    <property type="component" value="Unassembled WGS sequence"/>
</dbReference>
<feature type="region of interest" description="Disordered" evidence="1">
    <location>
        <begin position="1"/>
        <end position="31"/>
    </location>
</feature>
<protein>
    <recommendedName>
        <fullName evidence="4">Terminase small subunit</fullName>
    </recommendedName>
</protein>
<proteinExistence type="predicted"/>
<dbReference type="AlphaFoldDB" id="A0A1C6STY3"/>
<evidence type="ECO:0000313" key="3">
    <source>
        <dbReference type="Proteomes" id="UP000199699"/>
    </source>
</evidence>
<reference evidence="2 3" key="1">
    <citation type="submission" date="2016-06" db="EMBL/GenBank/DDBJ databases">
        <authorList>
            <person name="Kjaerup R.B."/>
            <person name="Dalgaard T.S."/>
            <person name="Juul-Madsen H.R."/>
        </authorList>
    </citation>
    <scope>NUCLEOTIDE SEQUENCE [LARGE SCALE GENOMIC DNA]</scope>
    <source>
        <strain evidence="2 3">DSM 43818</strain>
    </source>
</reference>
<dbReference type="STRING" id="145857.GA0070616_4621"/>
<sequence>MARGTMHAPKSDAARRRRNAPTHGETILPDDDVVRGPELATLTAGREFRPETVAWFDTWRRSPQAAVFIATDWLRLATLAPIVDAYWRRPSAAALSEIRMNEERLGATVVDRMRARMRVESGDETAEGDLPAGVSSLAERRAALRDRLA</sequence>
<name>A0A1C6STY3_9ACTN</name>
<dbReference type="EMBL" id="FMHT01000003">
    <property type="protein sequence ID" value="SCL33046.1"/>
    <property type="molecule type" value="Genomic_DNA"/>
</dbReference>
<dbReference type="RefSeq" id="WP_091086885.1">
    <property type="nucleotide sequence ID" value="NZ_FMHT01000003.1"/>
</dbReference>
<dbReference type="Pfam" id="PF25673">
    <property type="entry name" value="Terminase_7"/>
    <property type="match status" value="1"/>
</dbReference>
<evidence type="ECO:0000313" key="2">
    <source>
        <dbReference type="EMBL" id="SCL33046.1"/>
    </source>
</evidence>
<gene>
    <name evidence="2" type="ORF">GA0070616_4621</name>
</gene>
<dbReference type="InterPro" id="IPR057972">
    <property type="entry name" value="Terminase_7"/>
</dbReference>